<dbReference type="InterPro" id="IPR009061">
    <property type="entry name" value="DNA-bd_dom_put_sf"/>
</dbReference>
<dbReference type="AlphaFoldDB" id="A0A7K1UNV0"/>
<gene>
    <name evidence="1" type="ORF">GPX89_02030</name>
</gene>
<proteinExistence type="predicted"/>
<protein>
    <submittedName>
        <fullName evidence="1">DNA-binding protein</fullName>
    </submittedName>
</protein>
<keyword evidence="1" id="KW-0238">DNA-binding</keyword>
<dbReference type="GO" id="GO:0003677">
    <property type="term" value="F:DNA binding"/>
    <property type="evidence" value="ECO:0007669"/>
    <property type="project" value="UniProtKB-KW"/>
</dbReference>
<keyword evidence="2" id="KW-1185">Reference proteome</keyword>
<reference evidence="1 2" key="1">
    <citation type="submission" date="2019-12" db="EMBL/GenBank/DDBJ databases">
        <title>Nocardia sp. nov. ET3-3 isolated from soil.</title>
        <authorList>
            <person name="Kanchanasin P."/>
            <person name="Tanasupawat S."/>
            <person name="Yuki M."/>
            <person name="Kudo T."/>
        </authorList>
    </citation>
    <scope>NUCLEOTIDE SEQUENCE [LARGE SCALE GENOMIC DNA]</scope>
    <source>
        <strain evidence="1 2">ET3-3</strain>
    </source>
</reference>
<comment type="caution">
    <text evidence="1">The sequence shown here is derived from an EMBL/GenBank/DDBJ whole genome shotgun (WGS) entry which is preliminary data.</text>
</comment>
<evidence type="ECO:0000313" key="2">
    <source>
        <dbReference type="Proteomes" id="UP000466794"/>
    </source>
</evidence>
<dbReference type="Proteomes" id="UP000466794">
    <property type="component" value="Unassembled WGS sequence"/>
</dbReference>
<dbReference type="SUPFAM" id="SSF46955">
    <property type="entry name" value="Putative DNA-binding domain"/>
    <property type="match status" value="1"/>
</dbReference>
<organism evidence="1 2">
    <name type="scientific">Nocardia terrae</name>
    <dbReference type="NCBI Taxonomy" id="2675851"/>
    <lineage>
        <taxon>Bacteria</taxon>
        <taxon>Bacillati</taxon>
        <taxon>Actinomycetota</taxon>
        <taxon>Actinomycetes</taxon>
        <taxon>Mycobacteriales</taxon>
        <taxon>Nocardiaceae</taxon>
        <taxon>Nocardia</taxon>
    </lineage>
</organism>
<sequence length="62" mass="7171">MSTEIAYLTRLQVAQRLQLSEKTLRNWAAEKPPKGPRCIHIGGCARYPVADYDEWERALLQQ</sequence>
<dbReference type="RefSeq" id="WP_157354778.1">
    <property type="nucleotide sequence ID" value="NZ_WRPP01000001.1"/>
</dbReference>
<accession>A0A7K1UNV0</accession>
<dbReference type="EMBL" id="WRPP01000001">
    <property type="protein sequence ID" value="MVU76020.1"/>
    <property type="molecule type" value="Genomic_DNA"/>
</dbReference>
<evidence type="ECO:0000313" key="1">
    <source>
        <dbReference type="EMBL" id="MVU76020.1"/>
    </source>
</evidence>
<name>A0A7K1UNV0_9NOCA</name>